<keyword evidence="1" id="KW-1133">Transmembrane helix</keyword>
<reference evidence="2 3" key="1">
    <citation type="journal article" date="2018" name="Front. Plant Sci.">
        <title>Red Clover (Trifolium pratense) and Zigzag Clover (T. medium) - A Picture of Genomic Similarities and Differences.</title>
        <authorList>
            <person name="Dluhosova J."/>
            <person name="Istvanek J."/>
            <person name="Nedelnik J."/>
            <person name="Repkova J."/>
        </authorList>
    </citation>
    <scope>NUCLEOTIDE SEQUENCE [LARGE SCALE GENOMIC DNA]</scope>
    <source>
        <strain evidence="3">cv. 10/8</strain>
        <tissue evidence="2">Leaf</tissue>
    </source>
</reference>
<dbReference type="AlphaFoldDB" id="A0A392S0C3"/>
<sequence length="66" mass="7214">HGHRVTTISRRRRIAFSPVGFGGFGYSEILVGFVFVLPGSVRSPFLPAPVPLARFSPLRLGGIWCC</sequence>
<dbReference type="EMBL" id="LXQA010297107">
    <property type="protein sequence ID" value="MCI41852.1"/>
    <property type="molecule type" value="Genomic_DNA"/>
</dbReference>
<comment type="caution">
    <text evidence="2">The sequence shown here is derived from an EMBL/GenBank/DDBJ whole genome shotgun (WGS) entry which is preliminary data.</text>
</comment>
<proteinExistence type="predicted"/>
<evidence type="ECO:0000313" key="3">
    <source>
        <dbReference type="Proteomes" id="UP000265520"/>
    </source>
</evidence>
<accession>A0A392S0C3</accession>
<evidence type="ECO:0000313" key="2">
    <source>
        <dbReference type="EMBL" id="MCI41852.1"/>
    </source>
</evidence>
<organism evidence="2 3">
    <name type="scientific">Trifolium medium</name>
    <dbReference type="NCBI Taxonomy" id="97028"/>
    <lineage>
        <taxon>Eukaryota</taxon>
        <taxon>Viridiplantae</taxon>
        <taxon>Streptophyta</taxon>
        <taxon>Embryophyta</taxon>
        <taxon>Tracheophyta</taxon>
        <taxon>Spermatophyta</taxon>
        <taxon>Magnoliopsida</taxon>
        <taxon>eudicotyledons</taxon>
        <taxon>Gunneridae</taxon>
        <taxon>Pentapetalae</taxon>
        <taxon>rosids</taxon>
        <taxon>fabids</taxon>
        <taxon>Fabales</taxon>
        <taxon>Fabaceae</taxon>
        <taxon>Papilionoideae</taxon>
        <taxon>50 kb inversion clade</taxon>
        <taxon>NPAAA clade</taxon>
        <taxon>Hologalegina</taxon>
        <taxon>IRL clade</taxon>
        <taxon>Trifolieae</taxon>
        <taxon>Trifolium</taxon>
    </lineage>
</organism>
<name>A0A392S0C3_9FABA</name>
<feature type="non-terminal residue" evidence="2">
    <location>
        <position position="1"/>
    </location>
</feature>
<dbReference type="Proteomes" id="UP000265520">
    <property type="component" value="Unassembled WGS sequence"/>
</dbReference>
<feature type="transmembrane region" description="Helical" evidence="1">
    <location>
        <begin position="14"/>
        <end position="37"/>
    </location>
</feature>
<keyword evidence="1" id="KW-0812">Transmembrane</keyword>
<evidence type="ECO:0000256" key="1">
    <source>
        <dbReference type="SAM" id="Phobius"/>
    </source>
</evidence>
<keyword evidence="3" id="KW-1185">Reference proteome</keyword>
<protein>
    <submittedName>
        <fullName evidence="2">Uncharacterized protein</fullName>
    </submittedName>
</protein>
<keyword evidence="1" id="KW-0472">Membrane</keyword>